<keyword evidence="2" id="KW-0862">Zinc</keyword>
<name>A0AAV5VZC9_9BILA</name>
<keyword evidence="1 3" id="KW-0479">Metal-binding</keyword>
<dbReference type="PROSITE" id="PS50089">
    <property type="entry name" value="ZF_RING_2"/>
    <property type="match status" value="1"/>
</dbReference>
<accession>A0AAV5VZC9</accession>
<dbReference type="GO" id="GO:0008270">
    <property type="term" value="F:zinc ion binding"/>
    <property type="evidence" value="ECO:0007669"/>
    <property type="project" value="UniProtKB-KW"/>
</dbReference>
<dbReference type="InterPro" id="IPR001841">
    <property type="entry name" value="Znf_RING"/>
</dbReference>
<dbReference type="AlphaFoldDB" id="A0AAV5VZC9"/>
<keyword evidence="1 3" id="KW-0863">Zinc-finger</keyword>
<reference evidence="5" key="1">
    <citation type="submission" date="2023-10" db="EMBL/GenBank/DDBJ databases">
        <title>Genome assembly of Pristionchus species.</title>
        <authorList>
            <person name="Yoshida K."/>
            <person name="Sommer R.J."/>
        </authorList>
    </citation>
    <scope>NUCLEOTIDE SEQUENCE</scope>
    <source>
        <strain evidence="5">RS5133</strain>
    </source>
</reference>
<evidence type="ECO:0000313" key="6">
    <source>
        <dbReference type="Proteomes" id="UP001432322"/>
    </source>
</evidence>
<feature type="non-terminal residue" evidence="5">
    <location>
        <position position="1"/>
    </location>
</feature>
<organism evidence="5 6">
    <name type="scientific">Pristionchus fissidentatus</name>
    <dbReference type="NCBI Taxonomy" id="1538716"/>
    <lineage>
        <taxon>Eukaryota</taxon>
        <taxon>Metazoa</taxon>
        <taxon>Ecdysozoa</taxon>
        <taxon>Nematoda</taxon>
        <taxon>Chromadorea</taxon>
        <taxon>Rhabditida</taxon>
        <taxon>Rhabditina</taxon>
        <taxon>Diplogasteromorpha</taxon>
        <taxon>Diplogasteroidea</taxon>
        <taxon>Neodiplogasteridae</taxon>
        <taxon>Pristionchus</taxon>
    </lineage>
</organism>
<protein>
    <recommendedName>
        <fullName evidence="4">RING-type domain-containing protein</fullName>
    </recommendedName>
</protein>
<sequence length="245" mass="28649">EHYQEQSENNQIKKFLRVNYCLSPTVFIIKNFRKEIILTDFPNRQLQPEMCVWCSSKVPNQNFYSYSKLPYFYAQSEEFEDVTKKASEISSAHIFDRRKPWHLWAICEDEMADLIDELKMCTCCSAYTSSNPPKFLRCGHLSCGMCITKCTPCKICNEGPRREFKQTITSKTDMKSIVDLDISEMRKCTNCKNLHHTNNFINGKRGETCVYCIVRDYVTEEDFIPTRKRTLPVSHLPINLSTETI</sequence>
<comment type="caution">
    <text evidence="5">The sequence shown here is derived from an EMBL/GenBank/DDBJ whole genome shotgun (WGS) entry which is preliminary data.</text>
</comment>
<evidence type="ECO:0000256" key="1">
    <source>
        <dbReference type="ARBA" id="ARBA00022771"/>
    </source>
</evidence>
<dbReference type="Proteomes" id="UP001432322">
    <property type="component" value="Unassembled WGS sequence"/>
</dbReference>
<evidence type="ECO:0000256" key="3">
    <source>
        <dbReference type="PROSITE-ProRule" id="PRU00175"/>
    </source>
</evidence>
<evidence type="ECO:0000259" key="4">
    <source>
        <dbReference type="PROSITE" id="PS50089"/>
    </source>
</evidence>
<gene>
    <name evidence="5" type="ORF">PFISCL1PPCAC_14574</name>
</gene>
<evidence type="ECO:0000256" key="2">
    <source>
        <dbReference type="ARBA" id="ARBA00022833"/>
    </source>
</evidence>
<evidence type="ECO:0000313" key="5">
    <source>
        <dbReference type="EMBL" id="GMT23277.1"/>
    </source>
</evidence>
<keyword evidence="6" id="KW-1185">Reference proteome</keyword>
<dbReference type="EMBL" id="BTSY01000004">
    <property type="protein sequence ID" value="GMT23277.1"/>
    <property type="molecule type" value="Genomic_DNA"/>
</dbReference>
<proteinExistence type="predicted"/>
<feature type="domain" description="RING-type" evidence="4">
    <location>
        <begin position="121"/>
        <end position="157"/>
    </location>
</feature>